<feature type="region of interest" description="Disordered" evidence="8">
    <location>
        <begin position="620"/>
        <end position="646"/>
    </location>
</feature>
<feature type="region of interest" description="Disordered" evidence="8">
    <location>
        <begin position="1084"/>
        <end position="1165"/>
    </location>
</feature>
<dbReference type="InterPro" id="IPR048664">
    <property type="entry name" value="INI1_DNA-bd"/>
</dbReference>
<dbReference type="GO" id="GO:0000981">
    <property type="term" value="F:DNA-binding transcription factor activity, RNA polymerase II-specific"/>
    <property type="evidence" value="ECO:0007669"/>
    <property type="project" value="TreeGrafter"/>
</dbReference>
<gene>
    <name evidence="10" type="ORF">A3Q56_00960</name>
</gene>
<evidence type="ECO:0000256" key="8">
    <source>
        <dbReference type="SAM" id="MobiDB-lite"/>
    </source>
</evidence>
<keyword evidence="6" id="KW-0539">Nucleus</keyword>
<feature type="domain" description="C2H2-type" evidence="9">
    <location>
        <begin position="1280"/>
        <end position="1310"/>
    </location>
</feature>
<feature type="domain" description="C2H2-type" evidence="9">
    <location>
        <begin position="652"/>
        <end position="679"/>
    </location>
</feature>
<dbReference type="Pfam" id="PF04855">
    <property type="entry name" value="SNF5"/>
    <property type="match status" value="1"/>
</dbReference>
<dbReference type="PANTHER" id="PTHR23235:SF120">
    <property type="entry name" value="KRUPPEL-LIKE FACTOR 15"/>
    <property type="match status" value="1"/>
</dbReference>
<feature type="compositionally biased region" description="Polar residues" evidence="8">
    <location>
        <begin position="620"/>
        <end position="633"/>
    </location>
</feature>
<evidence type="ECO:0000256" key="5">
    <source>
        <dbReference type="ARBA" id="ARBA00022833"/>
    </source>
</evidence>
<protein>
    <submittedName>
        <fullName evidence="10">SWI/SNF-related matrix-associated actin-dependent regulator of chromatin subfamily B member 1</fullName>
    </submittedName>
</protein>
<dbReference type="Pfam" id="PF21459">
    <property type="entry name" value="INI1_DNA-bd"/>
    <property type="match status" value="1"/>
</dbReference>
<feature type="compositionally biased region" description="Polar residues" evidence="8">
    <location>
        <begin position="210"/>
        <end position="219"/>
    </location>
</feature>
<feature type="domain" description="C2H2-type" evidence="9">
    <location>
        <begin position="680"/>
        <end position="707"/>
    </location>
</feature>
<name>A0A177BAR7_9BILA</name>
<accession>A0A177BAR7</accession>
<dbReference type="PROSITE" id="PS00028">
    <property type="entry name" value="ZINC_FINGER_C2H2_1"/>
    <property type="match status" value="3"/>
</dbReference>
<dbReference type="GO" id="GO:0006338">
    <property type="term" value="P:chromatin remodeling"/>
    <property type="evidence" value="ECO:0007669"/>
    <property type="project" value="InterPro"/>
</dbReference>
<dbReference type="CDD" id="cd21086">
    <property type="entry name" value="WH_NTD_SMARCB1"/>
    <property type="match status" value="1"/>
</dbReference>
<feature type="compositionally biased region" description="Polar residues" evidence="8">
    <location>
        <begin position="1098"/>
        <end position="1124"/>
    </location>
</feature>
<sequence length="1316" mass="148385">ELHRFFDEGKLWQISKESDDKSITNKTGIVHIVFDSEYFYTYSSDIALAISIILHTMTAMMKLSNCNKVFANLYNPSKDSMDLYETLGFCSVNSDTPKYDEFNFHVHFSAIYKMKKIRTFGEKPKCFKLLDNEMYYVGSQIGAFLRMFRGILYKKYPGLWRRPITPDERRLVCEKVNFGPQSLATNVILVKHSEIDEILKGNGDKFKFPITTTDNNSAPRESKIKKSNSTWIQPPTGSYHLDAIPSHTAIVRQKINQNRLRSFPLCFDDLNYKELINNAKNKNELIPIRLDMEIEGQKLRDCFNWNRSEKLITPNKFAQILCEDLQLNPNNFVHAITSSICNQLENYPVDPSKAMTNDHRVVIKLNIHTGNISLIDQFEWDISQTLVTPEQFAKKYCGEMGLGGEFCSIVAYAIRGQIGWQLQTFAFSESPLPVIDVPIRSNTESEQWGPVLEMLTDAEIEKKIRDQDRNTRNIFTMQSNLPSSADCSKHDVPSDSNQSTRRQLHEPDFDDSPPAKMARSDSTCSTSEQSCQSESVNSNENQETPAPEMDIELEPNNLTLTNGQADINFEIDDAVEEVQEASLAIIPSREPSQVNALTMLATALQSNMESNPIRILVSPNQTGQVTVQNASQSTPKKTRKRKDPKDKDLRKFVCTVCGKAFKLKHHLNEHQRIHSGEKPYCCNRCGKRFSHSGSFSSHTSSQKCLKNLLRNFSGNKERIARPILAKPAPSRENDSSPKRPLTDLELQEMQKKQLEESYVLLYLQLMHRYVTINQVNPSPENTRNFSNAFLTAPPHLQNFVLSLYSTQDKVVGAMSLNQTNTDEPVNNINGNGVVPLVNGNNISSLNVNGSIATPLVNGVTNLKVSETTAVLNNNINNDSENGPLVNNVSAIPVESLINGNDSSNVDSNVPLLDSVQNLPGRLLLNEGSNQCVNGNNTTSVYGSNEKLVDQQNGTHSENNVSGLNQMPTDPVETVESNSINPNQPFNFLFNNFGINAILSKFANYGKSKPDKIGKISNGNGNKKSKTKLKNKRKAKNSEATNLHENTPENNNPINHDRIHSVNSILSPGATNIIDVNRLEGFINIPSSSSPNVNISRSTPISQSTGNQNSQVQPLDLSSNQTTQAGRRKSKTPRKINTQSHTWESFTDNKEECNDHEESNEIVQENGVQSSINRRLLLTRNKIKSTSGNNGIFARMMSNRLFNNNNDKKQNNRKSPPVSQLKFFYCKLCNKFFPKQSSLTRHMYEHTGVRPFDCKICLKAFKHKHHLVEHTSRLHSGERPYRCAFCGKRFTHSGSYSQHIANNFQHCKDDKKKNKKE</sequence>
<evidence type="ECO:0000256" key="7">
    <source>
        <dbReference type="PROSITE-ProRule" id="PRU00042"/>
    </source>
</evidence>
<comment type="caution">
    <text evidence="10">The sequence shown here is derived from an EMBL/GenBank/DDBJ whole genome shotgun (WGS) entry which is preliminary data.</text>
</comment>
<dbReference type="SUPFAM" id="SSF57667">
    <property type="entry name" value="beta-beta-alpha zinc fingers"/>
    <property type="match status" value="3"/>
</dbReference>
<evidence type="ECO:0000256" key="6">
    <source>
        <dbReference type="ARBA" id="ARBA00023242"/>
    </source>
</evidence>
<proteinExistence type="predicted"/>
<comment type="subcellular location">
    <subcellularLocation>
        <location evidence="1">Nucleus</location>
    </subcellularLocation>
</comment>
<dbReference type="PROSITE" id="PS50157">
    <property type="entry name" value="ZINC_FINGER_C2H2_2"/>
    <property type="match status" value="5"/>
</dbReference>
<feature type="region of interest" description="Disordered" evidence="8">
    <location>
        <begin position="210"/>
        <end position="229"/>
    </location>
</feature>
<reference evidence="10 11" key="1">
    <citation type="submission" date="2016-04" db="EMBL/GenBank/DDBJ databases">
        <title>The genome of Intoshia linei affirms orthonectids as highly simplified spiralians.</title>
        <authorList>
            <person name="Mikhailov K.V."/>
            <person name="Slusarev G.S."/>
            <person name="Nikitin M.A."/>
            <person name="Logacheva M.D."/>
            <person name="Penin A."/>
            <person name="Aleoshin V."/>
            <person name="Panchin Y.V."/>
        </authorList>
    </citation>
    <scope>NUCLEOTIDE SEQUENCE [LARGE SCALE GENOMIC DNA]</scope>
    <source>
        <strain evidence="10">Intl2013</strain>
        <tissue evidence="10">Whole animal</tissue>
    </source>
</reference>
<dbReference type="Proteomes" id="UP000078046">
    <property type="component" value="Unassembled WGS sequence"/>
</dbReference>
<dbReference type="FunFam" id="3.30.160.60:FF:000145">
    <property type="entry name" value="Zinc finger protein 574"/>
    <property type="match status" value="1"/>
</dbReference>
<keyword evidence="2" id="KW-0479">Metal-binding</keyword>
<dbReference type="Gene3D" id="3.30.160.60">
    <property type="entry name" value="Classic Zinc Finger"/>
    <property type="match status" value="5"/>
</dbReference>
<dbReference type="PANTHER" id="PTHR23235">
    <property type="entry name" value="KRUEPPEL-LIKE TRANSCRIPTION FACTOR"/>
    <property type="match status" value="1"/>
</dbReference>
<feature type="non-terminal residue" evidence="10">
    <location>
        <position position="1"/>
    </location>
</feature>
<dbReference type="GO" id="GO:0000978">
    <property type="term" value="F:RNA polymerase II cis-regulatory region sequence-specific DNA binding"/>
    <property type="evidence" value="ECO:0007669"/>
    <property type="project" value="TreeGrafter"/>
</dbReference>
<evidence type="ECO:0000313" key="10">
    <source>
        <dbReference type="EMBL" id="OAF71280.1"/>
    </source>
</evidence>
<evidence type="ECO:0000313" key="11">
    <source>
        <dbReference type="Proteomes" id="UP000078046"/>
    </source>
</evidence>
<dbReference type="EMBL" id="LWCA01000064">
    <property type="protein sequence ID" value="OAF71280.1"/>
    <property type="molecule type" value="Genomic_DNA"/>
</dbReference>
<feature type="compositionally biased region" description="Low complexity" evidence="8">
    <location>
        <begin position="522"/>
        <end position="535"/>
    </location>
</feature>
<evidence type="ECO:0000256" key="3">
    <source>
        <dbReference type="ARBA" id="ARBA00022737"/>
    </source>
</evidence>
<feature type="compositionally biased region" description="Basic residues" evidence="8">
    <location>
        <begin position="1022"/>
        <end position="1034"/>
    </location>
</feature>
<feature type="domain" description="C2H2-type" evidence="9">
    <location>
        <begin position="1251"/>
        <end position="1279"/>
    </location>
</feature>
<keyword evidence="5" id="KW-0862">Zinc</keyword>
<keyword evidence="4 7" id="KW-0863">Zinc-finger</keyword>
<dbReference type="InterPro" id="IPR036236">
    <property type="entry name" value="Znf_C2H2_sf"/>
</dbReference>
<evidence type="ECO:0000256" key="1">
    <source>
        <dbReference type="ARBA" id="ARBA00004123"/>
    </source>
</evidence>
<evidence type="ECO:0000259" key="9">
    <source>
        <dbReference type="PROSITE" id="PS50157"/>
    </source>
</evidence>
<dbReference type="InterPro" id="IPR013087">
    <property type="entry name" value="Znf_C2H2_type"/>
</dbReference>
<feature type="region of interest" description="Disordered" evidence="8">
    <location>
        <begin position="1009"/>
        <end position="1055"/>
    </location>
</feature>
<feature type="domain" description="C2H2-type" evidence="9">
    <location>
        <begin position="1223"/>
        <end position="1250"/>
    </location>
</feature>
<evidence type="ECO:0000256" key="2">
    <source>
        <dbReference type="ARBA" id="ARBA00022723"/>
    </source>
</evidence>
<dbReference type="InterPro" id="IPR006939">
    <property type="entry name" value="SNF5"/>
</dbReference>
<dbReference type="Pfam" id="PF00096">
    <property type="entry name" value="zf-C2H2"/>
    <property type="match status" value="2"/>
</dbReference>
<feature type="region of interest" description="Disordered" evidence="8">
    <location>
        <begin position="478"/>
        <end position="546"/>
    </location>
</feature>
<dbReference type="OrthoDB" id="515064at2759"/>
<dbReference type="GO" id="GO:0000228">
    <property type="term" value="C:nuclear chromosome"/>
    <property type="evidence" value="ECO:0007669"/>
    <property type="project" value="InterPro"/>
</dbReference>
<feature type="compositionally biased region" description="Basic and acidic residues" evidence="8">
    <location>
        <begin position="1146"/>
        <end position="1158"/>
    </location>
</feature>
<dbReference type="GO" id="GO:0008270">
    <property type="term" value="F:zinc ion binding"/>
    <property type="evidence" value="ECO:0007669"/>
    <property type="project" value="UniProtKB-KW"/>
</dbReference>
<keyword evidence="11" id="KW-1185">Reference proteome</keyword>
<dbReference type="FunFam" id="3.30.160.60:FF:000013">
    <property type="entry name" value="Putative zinc finger E-box-binding homeobox 2"/>
    <property type="match status" value="1"/>
</dbReference>
<organism evidence="10 11">
    <name type="scientific">Intoshia linei</name>
    <dbReference type="NCBI Taxonomy" id="1819745"/>
    <lineage>
        <taxon>Eukaryota</taxon>
        <taxon>Metazoa</taxon>
        <taxon>Spiralia</taxon>
        <taxon>Lophotrochozoa</taxon>
        <taxon>Mesozoa</taxon>
        <taxon>Orthonectida</taxon>
        <taxon>Rhopaluridae</taxon>
        <taxon>Intoshia</taxon>
    </lineage>
</organism>
<dbReference type="FunFam" id="3.30.160.60:FF:000446">
    <property type="entry name" value="Zinc finger protein"/>
    <property type="match status" value="1"/>
</dbReference>
<dbReference type="SMART" id="SM00355">
    <property type="entry name" value="ZnF_C2H2"/>
    <property type="match status" value="5"/>
</dbReference>
<feature type="compositionally biased region" description="Polar residues" evidence="8">
    <location>
        <begin position="1134"/>
        <end position="1145"/>
    </location>
</feature>
<keyword evidence="3" id="KW-0677">Repeat</keyword>
<feature type="compositionally biased region" description="Low complexity" evidence="8">
    <location>
        <begin position="1084"/>
        <end position="1097"/>
    </location>
</feature>
<feature type="compositionally biased region" description="Polar residues" evidence="8">
    <location>
        <begin position="1038"/>
        <end position="1053"/>
    </location>
</feature>
<evidence type="ECO:0000256" key="4">
    <source>
        <dbReference type="ARBA" id="ARBA00022771"/>
    </source>
</evidence>